<accession>A0ABT7IA87</accession>
<dbReference type="Pfam" id="PF00561">
    <property type="entry name" value="Abhydrolase_1"/>
    <property type="match status" value="1"/>
</dbReference>
<reference evidence="2 3" key="1">
    <citation type="submission" date="2023-06" db="EMBL/GenBank/DDBJ databases">
        <title>Marinobacter azerbaijanicus a moderately halophilic, isolated from Urmia Lake in Azerbaijan region of Iran.</title>
        <authorList>
            <person name="Sanchez-Porro C."/>
            <person name="Aghdam E.M."/>
            <person name="Saheb S.M."/>
            <person name="Tarhriz V."/>
            <person name="Kazemi E."/>
            <person name="Ammozegar M.A."/>
            <person name="Ventosa A."/>
            <person name="Hejazi M.S."/>
        </authorList>
    </citation>
    <scope>NUCLEOTIDE SEQUENCE [LARGE SCALE GENOMIC DNA]</scope>
    <source>
        <strain evidence="2 3">TBZ242</strain>
    </source>
</reference>
<dbReference type="GO" id="GO:0016787">
    <property type="term" value="F:hydrolase activity"/>
    <property type="evidence" value="ECO:0007669"/>
    <property type="project" value="UniProtKB-KW"/>
</dbReference>
<dbReference type="InterPro" id="IPR000073">
    <property type="entry name" value="AB_hydrolase_1"/>
</dbReference>
<dbReference type="Gene3D" id="3.40.50.1820">
    <property type="entry name" value="alpha/beta hydrolase"/>
    <property type="match status" value="1"/>
</dbReference>
<dbReference type="Proteomes" id="UP001227964">
    <property type="component" value="Unassembled WGS sequence"/>
</dbReference>
<sequence length="295" mass="33478">MPETHQWINNNGVNLYVVTEGDPHQPALVLVHGYPDNHSVWDAVTRHLVSHYFVIRYDVRGAGRSSSPASTRDYGMHYLAADLACVVDTVIPGRSFHLAGHDWGSIQSWESVTTRPLSSRVLSYTTISGPCIDHVATWIRGNLTANGKTGRRKVLQQLASSWYVLLFQLPLLPEALWYIGLDRLWPTYLARREQVTNSIPDPFQKKDGCHGVKLYRANFLPRLLRPRSRHAFCPVQLIVPGQDNYVGQQLTEDLEQWSGKLVRRDIDAPHWVVLTHPEEIAGWIDEFARTQEGAT</sequence>
<dbReference type="InterPro" id="IPR029058">
    <property type="entry name" value="AB_hydrolase_fold"/>
</dbReference>
<evidence type="ECO:0000259" key="1">
    <source>
        <dbReference type="Pfam" id="PF00561"/>
    </source>
</evidence>
<evidence type="ECO:0000313" key="2">
    <source>
        <dbReference type="EMBL" id="MDL0431087.1"/>
    </source>
</evidence>
<organism evidence="2 3">
    <name type="scientific">Marinobacter azerbaijanicus</name>
    <dbReference type="NCBI Taxonomy" id="3050455"/>
    <lineage>
        <taxon>Bacteria</taxon>
        <taxon>Pseudomonadati</taxon>
        <taxon>Pseudomonadota</taxon>
        <taxon>Gammaproteobacteria</taxon>
        <taxon>Pseudomonadales</taxon>
        <taxon>Marinobacteraceae</taxon>
        <taxon>Marinobacter</taxon>
    </lineage>
</organism>
<keyword evidence="2" id="KW-0378">Hydrolase</keyword>
<evidence type="ECO:0000313" key="3">
    <source>
        <dbReference type="Proteomes" id="UP001227964"/>
    </source>
</evidence>
<dbReference type="PANTHER" id="PTHR43329">
    <property type="entry name" value="EPOXIDE HYDROLASE"/>
    <property type="match status" value="1"/>
</dbReference>
<name>A0ABT7IA87_9GAMM</name>
<keyword evidence="3" id="KW-1185">Reference proteome</keyword>
<dbReference type="RefSeq" id="WP_285390148.1">
    <property type="nucleotide sequence ID" value="NZ_JASSVS010000003.1"/>
</dbReference>
<protein>
    <submittedName>
        <fullName evidence="2">Alpha/beta fold hydrolase</fullName>
    </submittedName>
</protein>
<feature type="domain" description="AB hydrolase-1" evidence="1">
    <location>
        <begin position="26"/>
        <end position="277"/>
    </location>
</feature>
<proteinExistence type="predicted"/>
<dbReference type="SUPFAM" id="SSF53474">
    <property type="entry name" value="alpha/beta-Hydrolases"/>
    <property type="match status" value="1"/>
</dbReference>
<gene>
    <name evidence="2" type="ORF">QPM17_08115</name>
</gene>
<dbReference type="EMBL" id="JASSVS010000003">
    <property type="protein sequence ID" value="MDL0431087.1"/>
    <property type="molecule type" value="Genomic_DNA"/>
</dbReference>
<comment type="caution">
    <text evidence="2">The sequence shown here is derived from an EMBL/GenBank/DDBJ whole genome shotgun (WGS) entry which is preliminary data.</text>
</comment>